<gene>
    <name evidence="1" type="ordered locus">WS2014</name>
</gene>
<dbReference type="HOGENOM" id="CLU_137302_0_0_7"/>
<protein>
    <recommendedName>
        <fullName evidence="3">Gcp-like domain-containing protein</fullName>
    </recommendedName>
</protein>
<evidence type="ECO:0000313" key="1">
    <source>
        <dbReference type="EMBL" id="CAE11016.1"/>
    </source>
</evidence>
<dbReference type="Gene3D" id="3.30.420.40">
    <property type="match status" value="1"/>
</dbReference>
<sequence length="118" mass="13178">MGEELYPLLEEILEHYELSALYHLQGPGSFTAIKLTHLFLRTLSIALKIPLYGTDSFAFNGGAPIKAYGDSYFIKEDGEIKVIRLPPPPPLTPWKLPLVLEDSLFSLAPEPLYVLPPL</sequence>
<dbReference type="eggNOG" id="COG1214">
    <property type="taxonomic scope" value="Bacteria"/>
</dbReference>
<accession>Q7MQU2</accession>
<dbReference type="KEGG" id="wsu:WS2014"/>
<evidence type="ECO:0000313" key="2">
    <source>
        <dbReference type="Proteomes" id="UP000000422"/>
    </source>
</evidence>
<evidence type="ECO:0008006" key="3">
    <source>
        <dbReference type="Google" id="ProtNLM"/>
    </source>
</evidence>
<proteinExistence type="predicted"/>
<organism evidence="2">
    <name type="scientific">Wolinella succinogenes (strain ATCC 29543 / DSM 1740 / CCUG 13145 / JCM 31913 / LMG 7466 / NCTC 11488 / FDC 602W)</name>
    <name type="common">Vibrio succinogenes</name>
    <dbReference type="NCBI Taxonomy" id="273121"/>
    <lineage>
        <taxon>Bacteria</taxon>
        <taxon>Pseudomonadati</taxon>
        <taxon>Campylobacterota</taxon>
        <taxon>Epsilonproteobacteria</taxon>
        <taxon>Campylobacterales</taxon>
        <taxon>Helicobacteraceae</taxon>
        <taxon>Wolinella</taxon>
    </lineage>
</organism>
<dbReference type="InterPro" id="IPR043129">
    <property type="entry name" value="ATPase_NBD"/>
</dbReference>
<reference evidence="1 2" key="1">
    <citation type="journal article" date="2003" name="Proc. Natl. Acad. Sci. U.S.A.">
        <title>Complete genome sequence and analysis of Wolinella succinogenes.</title>
        <authorList>
            <person name="Baar C."/>
            <person name="Eppinger M."/>
            <person name="Raddatz G."/>
            <person name="Simon JM."/>
            <person name="Lanz C."/>
            <person name="Klimmek O."/>
            <person name="Nandakumar R."/>
            <person name="Gross R."/>
            <person name="Rosinus A."/>
            <person name="Keller H."/>
            <person name="Jagtap P."/>
            <person name="Linke B."/>
            <person name="Meyer F."/>
            <person name="Lederer H."/>
            <person name="Schuster S.C."/>
        </authorList>
    </citation>
    <scope>NUCLEOTIDE SEQUENCE [LARGE SCALE GENOMIC DNA]</scope>
    <source>
        <strain evidence="2">ATCC 29543 / DSM 1740 / CCUG 13145 / JCM 31913 / LMG 7466 / NCTC 11488 / FDC 602W</strain>
    </source>
</reference>
<dbReference type="EMBL" id="BX571662">
    <property type="protein sequence ID" value="CAE11016.1"/>
    <property type="molecule type" value="Genomic_DNA"/>
</dbReference>
<dbReference type="AlphaFoldDB" id="Q7MQU2"/>
<keyword evidence="2" id="KW-1185">Reference proteome</keyword>
<dbReference type="Proteomes" id="UP000000422">
    <property type="component" value="Chromosome"/>
</dbReference>
<dbReference type="SUPFAM" id="SSF53067">
    <property type="entry name" value="Actin-like ATPase domain"/>
    <property type="match status" value="1"/>
</dbReference>
<dbReference type="STRING" id="273121.WS2014"/>
<name>Q7MQU2_WOLSU</name>